<protein>
    <submittedName>
        <fullName evidence="2">N-acylglucosamine 2-epimerase (GlcNAc 2-epimerase)</fullName>
    </submittedName>
</protein>
<dbReference type="PIRSF" id="PIRSF006402">
    <property type="entry name" value="UCP006402_thioredoxin"/>
    <property type="match status" value="1"/>
</dbReference>
<comment type="caution">
    <text evidence="2">The sequence shown here is derived from an EMBL/GenBank/DDBJ whole genome shotgun (WGS) entry which is preliminary data.</text>
</comment>
<gene>
    <name evidence="2" type="ORF">Poly21_45850</name>
</gene>
<keyword evidence="3" id="KW-1185">Reference proteome</keyword>
<dbReference type="InterPro" id="IPR004879">
    <property type="entry name" value="Ssp411-like_TRX"/>
</dbReference>
<evidence type="ECO:0000313" key="3">
    <source>
        <dbReference type="Proteomes" id="UP000319908"/>
    </source>
</evidence>
<dbReference type="GO" id="GO:0005975">
    <property type="term" value="P:carbohydrate metabolic process"/>
    <property type="evidence" value="ECO:0007669"/>
    <property type="project" value="InterPro"/>
</dbReference>
<dbReference type="RefSeq" id="WP_146409081.1">
    <property type="nucleotide sequence ID" value="NZ_SJPU01000003.1"/>
</dbReference>
<dbReference type="SUPFAM" id="SSF48208">
    <property type="entry name" value="Six-hairpin glycosidases"/>
    <property type="match status" value="1"/>
</dbReference>
<dbReference type="OrthoDB" id="9762614at2"/>
<dbReference type="EMBL" id="SJPU01000003">
    <property type="protein sequence ID" value="TWU10679.1"/>
    <property type="molecule type" value="Genomic_DNA"/>
</dbReference>
<dbReference type="PANTHER" id="PTHR42899:SF1">
    <property type="entry name" value="SPERMATOGENESIS-ASSOCIATED PROTEIN 20"/>
    <property type="match status" value="1"/>
</dbReference>
<dbReference type="InterPro" id="IPR012341">
    <property type="entry name" value="6hp_glycosidase-like_sf"/>
</dbReference>
<dbReference type="SUPFAM" id="SSF52833">
    <property type="entry name" value="Thioredoxin-like"/>
    <property type="match status" value="1"/>
</dbReference>
<dbReference type="InterPro" id="IPR036249">
    <property type="entry name" value="Thioredoxin-like_sf"/>
</dbReference>
<accession>A0A5C6BHC9</accession>
<sequence length="677" mass="74610">MANRLAQSLSPYLIQHQNNPVDWMPWGNEAFELARDRDVPIFLSVGYAACHWCHVMAHESFEHEEVGAYLNEHFVSIKVDREERPDIDQIYMNAVQLMTGHGGWPMSVFLDHEGRPFYAGTYWPLTPRGGMPGFPQVLDALVDAWTHRRDSIATHAEEITEALQQLAIGTGATGDRVPGADRIGVAVEQLLKTVDQTWGGFGSAPKFPHATDLELMLRVGSRTGDTRLIDAVELTLDRMASGGIRDHIGGGFSRYSVDGRWLVPHFEKMLYDNALLAIIYTRAMQVTGQARHGVVAAEILNYVQRDLIDSSGGIHCSEDADSEGVEGKFYVWHPADVADVLGPERGQRFCQVYDITERGNFEGHSIANLPRPLADWADTYSIPLDELDSELAEGRKMLHLHREQRVKPQRDDKIVVAWNALAIRAFAIASVVMGRDDYLETATRAANFIHDSMRDNSGKLLHVYRNGTAPGTAFVDDHALLAEAMITLYEATADEAWLQQAVALSDEIVDRFSDAGDGGFYYTANDSGELITRNKDWHDGSLVSGNAAASMALLKLARLTGSERFYKAASDTLRAGETVIRTQSRACSALISVLDELHHHQGELVIALSEGACITSIARQQIAAYRPGLSIAWVRPNGSSAKSPLAGALIAGKAPLGDSCTLYRCRDYHCESPMIDP</sequence>
<organism evidence="2 3">
    <name type="scientific">Allorhodopirellula heiligendammensis</name>
    <dbReference type="NCBI Taxonomy" id="2714739"/>
    <lineage>
        <taxon>Bacteria</taxon>
        <taxon>Pseudomonadati</taxon>
        <taxon>Planctomycetota</taxon>
        <taxon>Planctomycetia</taxon>
        <taxon>Pirellulales</taxon>
        <taxon>Pirellulaceae</taxon>
        <taxon>Allorhodopirellula</taxon>
    </lineage>
</organism>
<reference evidence="2 3" key="1">
    <citation type="journal article" date="2020" name="Antonie Van Leeuwenhoek">
        <title>Rhodopirellula heiligendammensis sp. nov., Rhodopirellula pilleata sp. nov., and Rhodopirellula solitaria sp. nov. isolated from natural or artificial marine surfaces in Northern Germany and California, USA, and emended description of the genus Rhodopirellula.</title>
        <authorList>
            <person name="Kallscheuer N."/>
            <person name="Wiegand S."/>
            <person name="Jogler M."/>
            <person name="Boedeker C."/>
            <person name="Peeters S.H."/>
            <person name="Rast P."/>
            <person name="Heuer A."/>
            <person name="Jetten M.S.M."/>
            <person name="Rohde M."/>
            <person name="Jogler C."/>
        </authorList>
    </citation>
    <scope>NUCLEOTIDE SEQUENCE [LARGE SCALE GENOMIC DNA]</scope>
    <source>
        <strain evidence="2 3">Poly21</strain>
    </source>
</reference>
<evidence type="ECO:0000259" key="1">
    <source>
        <dbReference type="Pfam" id="PF03190"/>
    </source>
</evidence>
<dbReference type="PANTHER" id="PTHR42899">
    <property type="entry name" value="SPERMATOGENESIS-ASSOCIATED PROTEIN 20"/>
    <property type="match status" value="1"/>
</dbReference>
<evidence type="ECO:0000313" key="2">
    <source>
        <dbReference type="EMBL" id="TWU10679.1"/>
    </source>
</evidence>
<feature type="domain" description="Spermatogenesis-associated protein 20-like TRX" evidence="1">
    <location>
        <begin position="3"/>
        <end position="164"/>
    </location>
</feature>
<dbReference type="InterPro" id="IPR008928">
    <property type="entry name" value="6-hairpin_glycosidase_sf"/>
</dbReference>
<dbReference type="Gene3D" id="3.40.30.10">
    <property type="entry name" value="Glutaredoxin"/>
    <property type="match status" value="1"/>
</dbReference>
<dbReference type="Pfam" id="PF03190">
    <property type="entry name" value="Thioredox_DsbH"/>
    <property type="match status" value="1"/>
</dbReference>
<dbReference type="Gene3D" id="1.50.10.10">
    <property type="match status" value="1"/>
</dbReference>
<dbReference type="InterPro" id="IPR024705">
    <property type="entry name" value="Ssp411"/>
</dbReference>
<proteinExistence type="predicted"/>
<dbReference type="Proteomes" id="UP000319908">
    <property type="component" value="Unassembled WGS sequence"/>
</dbReference>
<name>A0A5C6BHC9_9BACT</name>
<dbReference type="AlphaFoldDB" id="A0A5C6BHC9"/>
<dbReference type="CDD" id="cd02955">
    <property type="entry name" value="SSP411"/>
    <property type="match status" value="1"/>
</dbReference>